<dbReference type="AlphaFoldDB" id="A0A2K0X8Y0"/>
<evidence type="ECO:0000313" key="1">
    <source>
        <dbReference type="EMBL" id="PNP90993.1"/>
    </source>
</evidence>
<gene>
    <name evidence="1" type="ORF">BFS16_12415</name>
</gene>
<organism evidence="1 2">
    <name type="scientific">Hoylesella timonensis</name>
    <dbReference type="NCBI Taxonomy" id="386414"/>
    <lineage>
        <taxon>Bacteria</taxon>
        <taxon>Pseudomonadati</taxon>
        <taxon>Bacteroidota</taxon>
        <taxon>Bacteroidia</taxon>
        <taxon>Bacteroidales</taxon>
        <taxon>Prevotellaceae</taxon>
        <taxon>Hoylesella</taxon>
    </lineage>
</organism>
<proteinExistence type="predicted"/>
<dbReference type="RefSeq" id="WP_103004205.1">
    <property type="nucleotide sequence ID" value="NZ_JBETXH010000001.1"/>
</dbReference>
<accession>A0A2K0X8Y0</accession>
<dbReference type="Proteomes" id="UP000236634">
    <property type="component" value="Unassembled WGS sequence"/>
</dbReference>
<name>A0A2K0X8Y0_9BACT</name>
<sequence length="113" mass="13257">MKHFNYFPLYEDIRKRQKQELIDALQKFPNHEFHFGMDYIGNDQKEMAEHPYIIGYLGEEPVDLKVMAVKERNGSLYIMARDERSGLEGTITDVNMDVVLGHIENILDELPDK</sequence>
<evidence type="ECO:0000313" key="2">
    <source>
        <dbReference type="Proteomes" id="UP000236634"/>
    </source>
</evidence>
<dbReference type="EMBL" id="NBAX01000020">
    <property type="protein sequence ID" value="PNP90993.1"/>
    <property type="molecule type" value="Genomic_DNA"/>
</dbReference>
<comment type="caution">
    <text evidence="1">The sequence shown here is derived from an EMBL/GenBank/DDBJ whole genome shotgun (WGS) entry which is preliminary data.</text>
</comment>
<reference evidence="1 2" key="1">
    <citation type="submission" date="2017-03" db="EMBL/GenBank/DDBJ databases">
        <authorList>
            <person name="Afonso C.L."/>
            <person name="Miller P.J."/>
            <person name="Scott M.A."/>
            <person name="Spackman E."/>
            <person name="Goraichik I."/>
            <person name="Dimitrov K.M."/>
            <person name="Suarez D.L."/>
            <person name="Swayne D.E."/>
        </authorList>
    </citation>
    <scope>NUCLEOTIDE SEQUENCE [LARGE SCALE GENOMIC DNA]</scope>
    <source>
        <strain evidence="1 2">DNF00076</strain>
    </source>
</reference>
<protein>
    <submittedName>
        <fullName evidence="1">Uncharacterized protein</fullName>
    </submittedName>
</protein>